<evidence type="ECO:0000313" key="3">
    <source>
        <dbReference type="Proteomes" id="UP000649617"/>
    </source>
</evidence>
<accession>A0A812SPZ8</accession>
<reference evidence="2" key="1">
    <citation type="submission" date="2021-02" db="EMBL/GenBank/DDBJ databases">
        <authorList>
            <person name="Dougan E. K."/>
            <person name="Rhodes N."/>
            <person name="Thang M."/>
            <person name="Chan C."/>
        </authorList>
    </citation>
    <scope>NUCLEOTIDE SEQUENCE</scope>
</reference>
<keyword evidence="3" id="KW-1185">Reference proteome</keyword>
<keyword evidence="1" id="KW-0732">Signal</keyword>
<feature type="signal peptide" evidence="1">
    <location>
        <begin position="1"/>
        <end position="19"/>
    </location>
</feature>
<protein>
    <submittedName>
        <fullName evidence="2">Uncharacterized protein</fullName>
    </submittedName>
</protein>
<organism evidence="2 3">
    <name type="scientific">Symbiodinium pilosum</name>
    <name type="common">Dinoflagellate</name>
    <dbReference type="NCBI Taxonomy" id="2952"/>
    <lineage>
        <taxon>Eukaryota</taxon>
        <taxon>Sar</taxon>
        <taxon>Alveolata</taxon>
        <taxon>Dinophyceae</taxon>
        <taxon>Suessiales</taxon>
        <taxon>Symbiodiniaceae</taxon>
        <taxon>Symbiodinium</taxon>
    </lineage>
</organism>
<dbReference type="AlphaFoldDB" id="A0A812SPZ8"/>
<feature type="chain" id="PRO_5032718247" evidence="1">
    <location>
        <begin position="20"/>
        <end position="202"/>
    </location>
</feature>
<sequence>MRTAFAWAVLSACAWLAEGTGSGSRLAETQHGQVVKFVEPDACAASPCCSSFVQRAEGQETLSSGAWYFSHSGSEEAVQAIVPPETVLASAPAIVHGWCMKWRETATGTEPYLDQVSLERTCAHGTAYMLSEPGAQLYEKFWTGPAQPLAYPQSLSLTTSSGQILKATVLVPKLPLTQEAPQYFSSIWFEACEEQDPSAMSS</sequence>
<dbReference type="Proteomes" id="UP000649617">
    <property type="component" value="Unassembled WGS sequence"/>
</dbReference>
<proteinExistence type="predicted"/>
<evidence type="ECO:0000256" key="1">
    <source>
        <dbReference type="SAM" id="SignalP"/>
    </source>
</evidence>
<comment type="caution">
    <text evidence="2">The sequence shown here is derived from an EMBL/GenBank/DDBJ whole genome shotgun (WGS) entry which is preliminary data.</text>
</comment>
<name>A0A812SPZ8_SYMPI</name>
<gene>
    <name evidence="2" type="ORF">SPIL2461_LOCUS12451</name>
</gene>
<dbReference type="EMBL" id="CAJNIZ010025670">
    <property type="protein sequence ID" value="CAE7485709.1"/>
    <property type="molecule type" value="Genomic_DNA"/>
</dbReference>
<dbReference type="OrthoDB" id="415105at2759"/>
<evidence type="ECO:0000313" key="2">
    <source>
        <dbReference type="EMBL" id="CAE7485709.1"/>
    </source>
</evidence>